<evidence type="ECO:0000256" key="2">
    <source>
        <dbReference type="ARBA" id="ARBA00022553"/>
    </source>
</evidence>
<dbReference type="FunFam" id="3.40.50.11210:FF:000001">
    <property type="entry name" value="Ral GTPase-activating protein subunit alpha-1 isoform 1"/>
    <property type="match status" value="1"/>
</dbReference>
<protein>
    <submittedName>
        <fullName evidence="5">Rho gtpase-activating protein</fullName>
    </submittedName>
</protein>
<dbReference type="PROSITE" id="PS50085">
    <property type="entry name" value="RAPGAP"/>
    <property type="match status" value="1"/>
</dbReference>
<dbReference type="Proteomes" id="UP001146793">
    <property type="component" value="Unassembled WGS sequence"/>
</dbReference>
<dbReference type="GO" id="GO:0005634">
    <property type="term" value="C:nucleus"/>
    <property type="evidence" value="ECO:0007669"/>
    <property type="project" value="InterPro"/>
</dbReference>
<dbReference type="Gene3D" id="3.40.50.11210">
    <property type="entry name" value="Rap/Ran-GAP"/>
    <property type="match status" value="1"/>
</dbReference>
<keyword evidence="2" id="KW-0597">Phosphoprotein</keyword>
<sequence>MYKLIYQMLLNQSGKKDWNSTMEIKIQRTVCSVSNVTNEEQNKFFKNTHAEIFSLITSSFHGRVTSVRKNKIKLPSNSDYNILFGLTENLFHYSKDIIQSRWEFEAFYELLEFLCSINNKPTTREKGFHLLLLFVNTLGENVDNRTLSLIQSAINFDPFMKDYGINSVRLTIVPITTPVIGTSVKEKYKNTKEERLKLFNILLDFISNKTTNIEFWIHLFLKSFIPTLYPNIAKQTGLLREDIETGFKSHCPYELQFILIGHVLEWVKKPKLTTFLFENIQNKQIILEIFRQSFLLPIKYDEIVYKVLENYKSWAHKKKHRFSQISENLQIYLRIFISHILEGFFISYTKSDISKFVKRCESYLEFLSQISKEYDEYLAKKTWFHLIDGIIDLTKRLNSNTFDELSKQLFNLISGHLFGSFLMIVFYTRTTSRYYWNKIENLFKTCKENYSVAVQWRRILLKLTISFHHFIFNTNNKWIDSKTESQLNPRGNDKLILEANSIRRNKFSLDLNEDLHLIIAESEEEKKITSFVDFDCTNWSKELSLFYWNKFFNLLGNINHIKNEKIHAFAISTYLEIYNLIIILDKKLREYNDQVLQVIINQETIKMNQNQNTQNIQNTKQKIINAEMPPIFELFTPIFFEACLIQGGRFEGRSIAYGAICLMICQPYKGPIDQNILQHFYYVLFQGLMSKNHKILLSIIRYSSHIFGYCLRGANGLINSFTNMLNHFLDPQYQMKIPNYIYLHSVILLSSMLSVPEHFNGTEIYDYQKMLSINEKSTDQFIEIQEILENEANERENFAIKLVDLKDEVVKRYGEFQSQEERSQVMQEIRKEELLRQNHLKAQLEKNGKSKLINNLMIDKDKIRENIIDILTKLLLKKDNLPTEIKLHIIHILTNAMVIELSRFNANSKHKVNKSLIDRTIGCIHKFINSRQLIVAETANNSLNTISPFAKLIIENVDKAIVYSLIKKKCEIIITTLSNIDLIQVEKFQKKVQTEKENLKRKEEKEKEKEKKSKEKENKKDKYLENNNQIIPKYLTFILKSIGEWILNYPPLLNDLALSKLIFKAIVYSLGVKEDWKKIQVELMKLGTKFGENSMEFIDINQKHSSLDLRPVQLKKKDIQNIINKIVMDCKIKNSLVENRKIYENVFNKNNPGLFHLSEELMITSEILLLQLLINWNNYPICQGPEQACSIFPNDQVDIPEGIIKSDLSSSKAIKTTNTGTNTNTNINSTSIGGGSNISMKKGQTILLRKNFNNRGRGRGRGRDRSKGRGIRRGRGVGRGRGLGRGRGISRVTNVKQNKTPIKYEDYSSIFAYKNETIISLHELPKPESYQSDGLNKVIRVILRDITGKYVWDFERLDFNNNNQSIRLYYGQEDNNNKEIDENSSIESKGVMFGESSRMEQEVPEFSKSNNINNVEMFSEMLNYIDETLEKDENNNQMALEKDEKQKINLSNIKQIYKNQQNNLTQYINSTNNINVPTKKSDPIQEREPNLPQSHWHLCRLFLSQFGFLSLESKNDLVPLKRSDRLERSLKELDKRPPREAQKIGVIYIGRGQTEQNDILSNEIASPLFEEFINGLGWEVDLKHHRGYVGGLDTYNETDGATAPYYADNQTEVIFHVITQMPNSKNNPKQINKKRHVGNDIVHIVWSENDEQDYDPMTITSQFNFAHIVIYPLPNGLFRIQIFMKQNVKFFGPLIDGIIVDKQSLPYLVRTTAMNANKLVRYNQRAYKHPFPTRWDILIETVQRYKEELNFEDYFSSSIIKKKSEK</sequence>
<dbReference type="GO" id="GO:0005096">
    <property type="term" value="F:GTPase activator activity"/>
    <property type="evidence" value="ECO:0007669"/>
    <property type="project" value="UniProtKB-KW"/>
</dbReference>
<feature type="domain" description="Rap-GAP" evidence="4">
    <location>
        <begin position="1530"/>
        <end position="1741"/>
    </location>
</feature>
<evidence type="ECO:0000313" key="5">
    <source>
        <dbReference type="EMBL" id="KAJ3452002.1"/>
    </source>
</evidence>
<evidence type="ECO:0000313" key="6">
    <source>
        <dbReference type="Proteomes" id="UP001146793"/>
    </source>
</evidence>
<comment type="caution">
    <text evidence="5">The sequence shown here is derived from an EMBL/GenBank/DDBJ whole genome shotgun (WGS) entry which is preliminary data.</text>
</comment>
<feature type="region of interest" description="Disordered" evidence="3">
    <location>
        <begin position="1216"/>
        <end position="1237"/>
    </location>
</feature>
<evidence type="ECO:0000256" key="1">
    <source>
        <dbReference type="ARBA" id="ARBA00022468"/>
    </source>
</evidence>
<dbReference type="GO" id="GO:0005737">
    <property type="term" value="C:cytoplasm"/>
    <property type="evidence" value="ECO:0007669"/>
    <property type="project" value="TreeGrafter"/>
</dbReference>
<feature type="compositionally biased region" description="Low complexity" evidence="3">
    <location>
        <begin position="1216"/>
        <end position="1231"/>
    </location>
</feature>
<dbReference type="Pfam" id="PF20412">
    <property type="entry name" value="RALGAPB_N"/>
    <property type="match status" value="1"/>
</dbReference>
<dbReference type="GO" id="GO:0051056">
    <property type="term" value="P:regulation of small GTPase mediated signal transduction"/>
    <property type="evidence" value="ECO:0007669"/>
    <property type="project" value="InterPro"/>
</dbReference>
<dbReference type="SUPFAM" id="SSF111347">
    <property type="entry name" value="Rap/Ran-GAP"/>
    <property type="match status" value="1"/>
</dbReference>
<dbReference type="InterPro" id="IPR000331">
    <property type="entry name" value="Rap/Ran_GAP_dom"/>
</dbReference>
<dbReference type="InterPro" id="IPR046859">
    <property type="entry name" value="RGPA/RALGAPB_N"/>
</dbReference>
<keyword evidence="1" id="KW-0343">GTPase activation</keyword>
<organism evidence="5 6">
    <name type="scientific">Anaeramoeba flamelloides</name>
    <dbReference type="NCBI Taxonomy" id="1746091"/>
    <lineage>
        <taxon>Eukaryota</taxon>
        <taxon>Metamonada</taxon>
        <taxon>Anaeramoebidae</taxon>
        <taxon>Anaeramoeba</taxon>
    </lineage>
</organism>
<dbReference type="InterPro" id="IPR035974">
    <property type="entry name" value="Rap/Ran-GAP_sf"/>
</dbReference>
<gene>
    <name evidence="5" type="ORF">M0812_03762</name>
</gene>
<feature type="region of interest" description="Disordered" evidence="3">
    <location>
        <begin position="996"/>
        <end position="1019"/>
    </location>
</feature>
<reference evidence="5" key="1">
    <citation type="submission" date="2022-08" db="EMBL/GenBank/DDBJ databases">
        <title>Novel sulphate-reducing endosymbionts in the free-living metamonad Anaeramoeba.</title>
        <authorList>
            <person name="Jerlstrom-Hultqvist J."/>
            <person name="Cepicka I."/>
            <person name="Gallot-Lavallee L."/>
            <person name="Salas-Leiva D."/>
            <person name="Curtis B.A."/>
            <person name="Zahonova K."/>
            <person name="Pipaliya S."/>
            <person name="Dacks J."/>
            <person name="Roger A.J."/>
        </authorList>
    </citation>
    <scope>NUCLEOTIDE SEQUENCE</scope>
    <source>
        <strain evidence="5">Busselton2</strain>
    </source>
</reference>
<dbReference type="PANTHER" id="PTHR10063">
    <property type="entry name" value="TUBERIN"/>
    <property type="match status" value="1"/>
</dbReference>
<feature type="compositionally biased region" description="Basic residues" evidence="3">
    <location>
        <begin position="1268"/>
        <end position="1284"/>
    </location>
</feature>
<accession>A0AAV8AGN8</accession>
<feature type="region of interest" description="Disordered" evidence="3">
    <location>
        <begin position="1250"/>
        <end position="1287"/>
    </location>
</feature>
<dbReference type="EMBL" id="JANTQA010000008">
    <property type="protein sequence ID" value="KAJ3452002.1"/>
    <property type="molecule type" value="Genomic_DNA"/>
</dbReference>
<evidence type="ECO:0000256" key="3">
    <source>
        <dbReference type="SAM" id="MobiDB-lite"/>
    </source>
</evidence>
<name>A0AAV8AGN8_9EUKA</name>
<dbReference type="Pfam" id="PF02145">
    <property type="entry name" value="Rap_GAP"/>
    <property type="match status" value="1"/>
</dbReference>
<proteinExistence type="predicted"/>
<dbReference type="InterPro" id="IPR027107">
    <property type="entry name" value="Tuberin/Ral-act_asu"/>
</dbReference>
<dbReference type="PANTHER" id="PTHR10063:SF11">
    <property type="entry name" value="RHO GTPASE-ACTIVATING PROTEIN CG5521-RELATED"/>
    <property type="match status" value="1"/>
</dbReference>
<evidence type="ECO:0000259" key="4">
    <source>
        <dbReference type="PROSITE" id="PS50085"/>
    </source>
</evidence>